<evidence type="ECO:0000313" key="3">
    <source>
        <dbReference type="Proteomes" id="UP000186868"/>
    </source>
</evidence>
<dbReference type="Proteomes" id="UP000186868">
    <property type="component" value="Unassembled WGS sequence"/>
</dbReference>
<evidence type="ECO:0000313" key="2">
    <source>
        <dbReference type="EMBL" id="OKH25640.1"/>
    </source>
</evidence>
<keyword evidence="3" id="KW-1185">Reference proteome</keyword>
<sequence>MTSQSNATDNLTLGNQSETKTPLTAAHLLERYAAGERKFRQVQLKKVDLKGANLVQIDLRGADLSYANLRETDLSSADLRDACLDGADLYKANLSRVNLQGARLGKANLKEANLTRASLEQAHLEGAFLTKALMSRANLKEAHLIGAHLNEADLGYANLSNAYLDSAYLIQANIQKANLEEASLIGAFFSGASLRGANFHGGYYTDKTNFDTSFDPVGAGLRKVQKTTLEELLSAFKHLSESASRYIGPKMTARYWESSRPEFEWLHQKFRVSSSGQISFSGSTTEPLTFAQLKYGYRWVNNFVESCSAIVQEFPNLIDRSKLEFYSSQDNRDN</sequence>
<dbReference type="PANTHER" id="PTHR47485">
    <property type="entry name" value="THYLAKOID LUMENAL 17.4 KDA PROTEIN, CHLOROPLASTIC"/>
    <property type="match status" value="1"/>
</dbReference>
<dbReference type="Gene3D" id="2.160.20.80">
    <property type="entry name" value="E3 ubiquitin-protein ligase SopA"/>
    <property type="match status" value="1"/>
</dbReference>
<dbReference type="OrthoDB" id="528641at2"/>
<evidence type="ECO:0000256" key="1">
    <source>
        <dbReference type="ARBA" id="ARBA00022737"/>
    </source>
</evidence>
<dbReference type="EMBL" id="MRCB01000003">
    <property type="protein sequence ID" value="OKH25640.1"/>
    <property type="molecule type" value="Genomic_DNA"/>
</dbReference>
<protein>
    <recommendedName>
        <fullName evidence="4">Low-complexity protein</fullName>
    </recommendedName>
</protein>
<gene>
    <name evidence="2" type="ORF">NIES593_04725</name>
</gene>
<evidence type="ECO:0008006" key="4">
    <source>
        <dbReference type="Google" id="ProtNLM"/>
    </source>
</evidence>
<comment type="caution">
    <text evidence="2">The sequence shown here is derived from an EMBL/GenBank/DDBJ whole genome shotgun (WGS) entry which is preliminary data.</text>
</comment>
<name>A0A1U7HPW3_9CYAN</name>
<proteinExistence type="predicted"/>
<organism evidence="2 3">
    <name type="scientific">Hydrococcus rivularis NIES-593</name>
    <dbReference type="NCBI Taxonomy" id="1921803"/>
    <lineage>
        <taxon>Bacteria</taxon>
        <taxon>Bacillati</taxon>
        <taxon>Cyanobacteriota</taxon>
        <taxon>Cyanophyceae</taxon>
        <taxon>Pleurocapsales</taxon>
        <taxon>Hydrococcaceae</taxon>
        <taxon>Hydrococcus</taxon>
    </lineage>
</organism>
<accession>A0A1U7HPW3</accession>
<dbReference type="STRING" id="1921803.NIES593_04725"/>
<reference evidence="2 3" key="1">
    <citation type="submission" date="2016-11" db="EMBL/GenBank/DDBJ databases">
        <title>Draft Genome Sequences of Nine Cyanobacterial Strains from Diverse Habitats.</title>
        <authorList>
            <person name="Zhu T."/>
            <person name="Hou S."/>
            <person name="Lu X."/>
            <person name="Hess W.R."/>
        </authorList>
    </citation>
    <scope>NUCLEOTIDE SEQUENCE [LARGE SCALE GENOMIC DNA]</scope>
    <source>
        <strain evidence="2 3">NIES-593</strain>
    </source>
</reference>
<dbReference type="AlphaFoldDB" id="A0A1U7HPW3"/>
<dbReference type="SUPFAM" id="SSF141571">
    <property type="entry name" value="Pentapeptide repeat-like"/>
    <property type="match status" value="1"/>
</dbReference>
<dbReference type="PANTHER" id="PTHR47485:SF1">
    <property type="entry name" value="THYLAKOID LUMENAL 17.4 KDA PROTEIN, CHLOROPLASTIC"/>
    <property type="match status" value="1"/>
</dbReference>
<keyword evidence="1" id="KW-0677">Repeat</keyword>
<dbReference type="Pfam" id="PF00805">
    <property type="entry name" value="Pentapeptide"/>
    <property type="match status" value="3"/>
</dbReference>
<dbReference type="RefSeq" id="WP_073598480.1">
    <property type="nucleotide sequence ID" value="NZ_MRCB01000003.1"/>
</dbReference>
<dbReference type="InterPro" id="IPR001646">
    <property type="entry name" value="5peptide_repeat"/>
</dbReference>